<sequence>MPPRRSKRHTKIGETVSSKAGNKRKHEESVQEHEEGKPETTTNEHPQKTSKGGRSILDYLLSDEAFNLAYPAIEQGKGETDLPSGQGDKTPPSESAGKRDTSESESAIHYPRDHLTPFQNLVAALILSKPLSHNLGHRTIHTLLNPPFSLRTLSDLDEAGYEGRRKVMWDARTQHKEKTAGQLGDLVEGVRELCGDPGREEDLSDLKGIKEQLEGIKDAKDAQAKLQSLLTEIKGIGPGVVSVFLRRIQGDWEDVFPYIDNRGTKAAVALGLLKEGDGAEDLGHVVNGDRVKMVKLLDVLVGLQLEKKIDEAKKAIEHP</sequence>
<keyword evidence="3" id="KW-1185">Reference proteome</keyword>
<evidence type="ECO:0000256" key="1">
    <source>
        <dbReference type="SAM" id="MobiDB-lite"/>
    </source>
</evidence>
<accession>A0A1Y2BM70</accession>
<dbReference type="EMBL" id="MCFC01000001">
    <property type="protein sequence ID" value="ORY35770.1"/>
    <property type="molecule type" value="Genomic_DNA"/>
</dbReference>
<protein>
    <submittedName>
        <fullName evidence="2">Uncharacterized protein</fullName>
    </submittedName>
</protein>
<feature type="compositionally biased region" description="Basic residues" evidence="1">
    <location>
        <begin position="1"/>
        <end position="10"/>
    </location>
</feature>
<gene>
    <name evidence="2" type="ORF">BCR39DRAFT_32291</name>
</gene>
<dbReference type="OrthoDB" id="4676at2759"/>
<evidence type="ECO:0000313" key="2">
    <source>
        <dbReference type="EMBL" id="ORY35770.1"/>
    </source>
</evidence>
<dbReference type="Proteomes" id="UP000193986">
    <property type="component" value="Unassembled WGS sequence"/>
</dbReference>
<comment type="caution">
    <text evidence="2">The sequence shown here is derived from an EMBL/GenBank/DDBJ whole genome shotgun (WGS) entry which is preliminary data.</text>
</comment>
<dbReference type="InParanoid" id="A0A1Y2BM70"/>
<feature type="region of interest" description="Disordered" evidence="1">
    <location>
        <begin position="1"/>
        <end position="56"/>
    </location>
</feature>
<proteinExistence type="predicted"/>
<feature type="region of interest" description="Disordered" evidence="1">
    <location>
        <begin position="76"/>
        <end position="110"/>
    </location>
</feature>
<dbReference type="AlphaFoldDB" id="A0A1Y2BM70"/>
<feature type="compositionally biased region" description="Basic and acidic residues" evidence="1">
    <location>
        <begin position="25"/>
        <end position="38"/>
    </location>
</feature>
<reference evidence="2 3" key="1">
    <citation type="submission" date="2016-07" db="EMBL/GenBank/DDBJ databases">
        <title>Pervasive Adenine N6-methylation of Active Genes in Fungi.</title>
        <authorList>
            <consortium name="DOE Joint Genome Institute"/>
            <person name="Mondo S.J."/>
            <person name="Dannebaum R.O."/>
            <person name="Kuo R.C."/>
            <person name="Labutti K."/>
            <person name="Haridas S."/>
            <person name="Kuo A."/>
            <person name="Salamov A."/>
            <person name="Ahrendt S.R."/>
            <person name="Lipzen A."/>
            <person name="Sullivan W."/>
            <person name="Andreopoulos W.B."/>
            <person name="Clum A."/>
            <person name="Lindquist E."/>
            <person name="Daum C."/>
            <person name="Ramamoorthy G.K."/>
            <person name="Gryganskyi A."/>
            <person name="Culley D."/>
            <person name="Magnuson J.K."/>
            <person name="James T.Y."/>
            <person name="O'Malley M.A."/>
            <person name="Stajich J.E."/>
            <person name="Spatafora J.W."/>
            <person name="Visel A."/>
            <person name="Grigoriev I.V."/>
        </authorList>
    </citation>
    <scope>NUCLEOTIDE SEQUENCE [LARGE SCALE GENOMIC DNA]</scope>
    <source>
        <strain evidence="2 3">68-887.2</strain>
    </source>
</reference>
<name>A0A1Y2BM70_9TREE</name>
<evidence type="ECO:0000313" key="3">
    <source>
        <dbReference type="Proteomes" id="UP000193986"/>
    </source>
</evidence>
<organism evidence="2 3">
    <name type="scientific">Naematelia encephala</name>
    <dbReference type="NCBI Taxonomy" id="71784"/>
    <lineage>
        <taxon>Eukaryota</taxon>
        <taxon>Fungi</taxon>
        <taxon>Dikarya</taxon>
        <taxon>Basidiomycota</taxon>
        <taxon>Agaricomycotina</taxon>
        <taxon>Tremellomycetes</taxon>
        <taxon>Tremellales</taxon>
        <taxon>Naemateliaceae</taxon>
        <taxon>Naematelia</taxon>
    </lineage>
</organism>
<feature type="compositionally biased region" description="Polar residues" evidence="1">
    <location>
        <begin position="39"/>
        <end position="52"/>
    </location>
</feature>